<dbReference type="Gene3D" id="3.30.230.10">
    <property type="match status" value="1"/>
</dbReference>
<evidence type="ECO:0000256" key="4">
    <source>
        <dbReference type="ARBA" id="ARBA00023204"/>
    </source>
</evidence>
<keyword evidence="4" id="KW-0234">DNA repair</keyword>
<dbReference type="Pfam" id="PF16413">
    <property type="entry name" value="Mlh1_C"/>
    <property type="match status" value="1"/>
</dbReference>
<dbReference type="STRING" id="448386.A0A2V3J0B2"/>
<dbReference type="GO" id="GO:0140664">
    <property type="term" value="F:ATP-dependent DNA damage sensor activity"/>
    <property type="evidence" value="ECO:0007669"/>
    <property type="project" value="InterPro"/>
</dbReference>
<dbReference type="InterPro" id="IPR014721">
    <property type="entry name" value="Ribsml_uS5_D2-typ_fold_subgr"/>
</dbReference>
<dbReference type="PANTHER" id="PTHR10073:SF12">
    <property type="entry name" value="DNA MISMATCH REPAIR PROTEIN MLH1"/>
    <property type="match status" value="1"/>
</dbReference>
<evidence type="ECO:0000313" key="8">
    <source>
        <dbReference type="EMBL" id="PXF47765.1"/>
    </source>
</evidence>
<gene>
    <name evidence="8" type="ORF">BWQ96_02447</name>
</gene>
<dbReference type="AlphaFoldDB" id="A0A2V3J0B2"/>
<dbReference type="OrthoDB" id="4399at2759"/>
<sequence length="745" mass="82195">MEIIAGDSRPAVCENSIRKLPEDVINRIAAGEVVVRPSAALKELLENSLDAAATSITVTAKDGGLKSLQIVDDGSGISKEDLPLLCERFATSKISRFDDLETVSTFGFRGEALASISHVARLSVLTKTKHSNVAYKASYLDGALKSQPTATAGVQGTTITVEDMFYNLPTRRRALRSSSDEYRAIVDVMTRYSIRYPKVAFICRRHQRGSSRLASVADVRTSRLSTVENNIRAGFGSLSHETFSLNVAVKEANASVSLVASRATFSMKKGVFILFINGRLVDCLPFKKAIWGLYSSYLPKNGYPFVYVDLSMEQKDIDVNVHPTKKEVRFLHEVSIVGAVIEALGKQLKSAESSRLFQTQTLGSAATSTSQAVLKPIGNAITVVPRISENASNLSAEPRRQDYSSAESPNKTDMDKEQVEKGHDSSEEEIVAVGTVEAHDNEGSIDIDREYSPRQPLKRKAQHVDPYSGTGVLSRPSSSMSKPKLYPKDRVRTGSSAPVGLYDVFLSTQDAKDAAISIQKKRRRRLNAIPLLTSVESLLDRERKSSHMGLSQILKEHLFVGVASPRFVLVQHQTKLILADVEPLLKQLMYQQSLIRFADFEAFHLDPPAPIMQLINNYLSTNPEELVERRINAESCAMILLEKSSMLDEYYSISMEGDSPEDLCLKSLPLIIPEVVPDFRYTGYFLYHLAAGTDWSEEEPCFQGISKALSDWYGAHWNPMPTAPSTTNLNQAQGSSAERGGESPR</sequence>
<dbReference type="FunFam" id="3.30.230.10:FF:000014">
    <property type="entry name" value="DNA mismatch repair protein Mlh1"/>
    <property type="match status" value="1"/>
</dbReference>
<dbReference type="SUPFAM" id="SSF55874">
    <property type="entry name" value="ATPase domain of HSP90 chaperone/DNA topoisomerase II/histidine kinase"/>
    <property type="match status" value="1"/>
</dbReference>
<evidence type="ECO:0000256" key="3">
    <source>
        <dbReference type="ARBA" id="ARBA00022763"/>
    </source>
</evidence>
<feature type="compositionally biased region" description="Polar residues" evidence="6">
    <location>
        <begin position="723"/>
        <end position="736"/>
    </location>
</feature>
<evidence type="ECO:0000259" key="7">
    <source>
        <dbReference type="SMART" id="SM01340"/>
    </source>
</evidence>
<dbReference type="FunFam" id="3.30.565.10:FF:000079">
    <property type="entry name" value="DNA mismatch repair protein MLH"/>
    <property type="match status" value="1"/>
</dbReference>
<evidence type="ECO:0000256" key="5">
    <source>
        <dbReference type="ARBA" id="ARBA00023242"/>
    </source>
</evidence>
<keyword evidence="9" id="KW-1185">Reference proteome</keyword>
<dbReference type="Pfam" id="PF13589">
    <property type="entry name" value="HATPase_c_3"/>
    <property type="match status" value="1"/>
</dbReference>
<dbReference type="InterPro" id="IPR036890">
    <property type="entry name" value="HATPase_C_sf"/>
</dbReference>
<dbReference type="PROSITE" id="PS00058">
    <property type="entry name" value="DNA_MISMATCH_REPAIR_1"/>
    <property type="match status" value="1"/>
</dbReference>
<accession>A0A2V3J0B2</accession>
<feature type="region of interest" description="Disordered" evidence="6">
    <location>
        <begin position="723"/>
        <end position="745"/>
    </location>
</feature>
<evidence type="ECO:0000256" key="1">
    <source>
        <dbReference type="ARBA" id="ARBA00004123"/>
    </source>
</evidence>
<keyword evidence="3" id="KW-0227">DNA damage</keyword>
<dbReference type="SUPFAM" id="SSF54211">
    <property type="entry name" value="Ribosomal protein S5 domain 2-like"/>
    <property type="match status" value="1"/>
</dbReference>
<comment type="subcellular location">
    <subcellularLocation>
        <location evidence="1">Nucleus</location>
    </subcellularLocation>
</comment>
<dbReference type="PANTHER" id="PTHR10073">
    <property type="entry name" value="DNA MISMATCH REPAIR PROTEIN MLH, PMS, MUTL"/>
    <property type="match status" value="1"/>
</dbReference>
<reference evidence="8 9" key="1">
    <citation type="journal article" date="2018" name="Mol. Biol. Evol.">
        <title>Analysis of the draft genome of the red seaweed Gracilariopsis chorda provides insights into genome size evolution in Rhodophyta.</title>
        <authorList>
            <person name="Lee J."/>
            <person name="Yang E.C."/>
            <person name="Graf L."/>
            <person name="Yang J.H."/>
            <person name="Qiu H."/>
            <person name="Zel Zion U."/>
            <person name="Chan C.X."/>
            <person name="Stephens T.G."/>
            <person name="Weber A.P.M."/>
            <person name="Boo G.H."/>
            <person name="Boo S.M."/>
            <person name="Kim K.M."/>
            <person name="Shin Y."/>
            <person name="Jung M."/>
            <person name="Lee S.J."/>
            <person name="Yim H.S."/>
            <person name="Lee J.H."/>
            <person name="Bhattacharya D."/>
            <person name="Yoon H.S."/>
        </authorList>
    </citation>
    <scope>NUCLEOTIDE SEQUENCE [LARGE SCALE GENOMIC DNA]</scope>
    <source>
        <strain evidence="8 9">SKKU-2015</strain>
        <tissue evidence="8">Whole body</tissue>
    </source>
</reference>
<feature type="region of interest" description="Disordered" evidence="6">
    <location>
        <begin position="392"/>
        <end position="492"/>
    </location>
</feature>
<dbReference type="NCBIfam" id="TIGR00585">
    <property type="entry name" value="mutl"/>
    <property type="match status" value="1"/>
</dbReference>
<dbReference type="GO" id="GO:0030983">
    <property type="term" value="F:mismatched DNA binding"/>
    <property type="evidence" value="ECO:0007669"/>
    <property type="project" value="InterPro"/>
</dbReference>
<dbReference type="GO" id="GO:0006298">
    <property type="term" value="P:mismatch repair"/>
    <property type="evidence" value="ECO:0007669"/>
    <property type="project" value="InterPro"/>
</dbReference>
<dbReference type="InterPro" id="IPR032189">
    <property type="entry name" value="Mlh1_C"/>
</dbReference>
<protein>
    <submittedName>
        <fullName evidence="8">DNA mismatch repair protein Mlh1</fullName>
    </submittedName>
</protein>
<proteinExistence type="inferred from homology"/>
<name>A0A2V3J0B2_9FLOR</name>
<dbReference type="InterPro" id="IPR002099">
    <property type="entry name" value="MutL/Mlh/PMS"/>
</dbReference>
<dbReference type="InterPro" id="IPR013507">
    <property type="entry name" value="DNA_mismatch_S5_2-like"/>
</dbReference>
<feature type="compositionally biased region" description="Basic and acidic residues" evidence="6">
    <location>
        <begin position="410"/>
        <end position="425"/>
    </location>
</feature>
<comment type="caution">
    <text evidence="8">The sequence shown here is derived from an EMBL/GenBank/DDBJ whole genome shotgun (WGS) entry which is preliminary data.</text>
</comment>
<evidence type="ECO:0000256" key="2">
    <source>
        <dbReference type="ARBA" id="ARBA00006082"/>
    </source>
</evidence>
<keyword evidence="5" id="KW-0539">Nucleus</keyword>
<dbReference type="GO" id="GO:0016887">
    <property type="term" value="F:ATP hydrolysis activity"/>
    <property type="evidence" value="ECO:0007669"/>
    <property type="project" value="InterPro"/>
</dbReference>
<dbReference type="InterPro" id="IPR020568">
    <property type="entry name" value="Ribosomal_Su5_D2-typ_SF"/>
</dbReference>
<dbReference type="InterPro" id="IPR038973">
    <property type="entry name" value="MutL/Mlh/Pms-like"/>
</dbReference>
<evidence type="ECO:0000313" key="9">
    <source>
        <dbReference type="Proteomes" id="UP000247409"/>
    </source>
</evidence>
<organism evidence="8 9">
    <name type="scientific">Gracilariopsis chorda</name>
    <dbReference type="NCBI Taxonomy" id="448386"/>
    <lineage>
        <taxon>Eukaryota</taxon>
        <taxon>Rhodophyta</taxon>
        <taxon>Florideophyceae</taxon>
        <taxon>Rhodymeniophycidae</taxon>
        <taxon>Gracilariales</taxon>
        <taxon>Gracilariaceae</taxon>
        <taxon>Gracilariopsis</taxon>
    </lineage>
</organism>
<feature type="compositionally biased region" description="Basic and acidic residues" evidence="6">
    <location>
        <begin position="437"/>
        <end position="452"/>
    </location>
</feature>
<evidence type="ECO:0000256" key="6">
    <source>
        <dbReference type="SAM" id="MobiDB-lite"/>
    </source>
</evidence>
<feature type="domain" description="DNA mismatch repair protein S5" evidence="7">
    <location>
        <begin position="231"/>
        <end position="349"/>
    </location>
</feature>
<dbReference type="EMBL" id="NBIV01000020">
    <property type="protein sequence ID" value="PXF47765.1"/>
    <property type="molecule type" value="Genomic_DNA"/>
</dbReference>
<dbReference type="SMART" id="SM01340">
    <property type="entry name" value="DNA_mis_repair"/>
    <property type="match status" value="1"/>
</dbReference>
<dbReference type="GO" id="GO:0005524">
    <property type="term" value="F:ATP binding"/>
    <property type="evidence" value="ECO:0007669"/>
    <property type="project" value="InterPro"/>
</dbReference>
<dbReference type="Pfam" id="PF01119">
    <property type="entry name" value="DNA_mis_repair"/>
    <property type="match status" value="1"/>
</dbReference>
<dbReference type="CDD" id="cd16926">
    <property type="entry name" value="HATPase_MutL-MLH-PMS-like"/>
    <property type="match status" value="1"/>
</dbReference>
<comment type="similarity">
    <text evidence="2">Belongs to the DNA mismatch repair MutL/HexB family.</text>
</comment>
<dbReference type="Proteomes" id="UP000247409">
    <property type="component" value="Unassembled WGS sequence"/>
</dbReference>
<dbReference type="Gene3D" id="3.30.565.10">
    <property type="entry name" value="Histidine kinase-like ATPase, C-terminal domain"/>
    <property type="match status" value="1"/>
</dbReference>
<dbReference type="GO" id="GO:0032389">
    <property type="term" value="C:MutLalpha complex"/>
    <property type="evidence" value="ECO:0007669"/>
    <property type="project" value="TreeGrafter"/>
</dbReference>
<dbReference type="InterPro" id="IPR014762">
    <property type="entry name" value="DNA_mismatch_repair_CS"/>
</dbReference>